<accession>A0AA88B0R4</accession>
<evidence type="ECO:0000259" key="2">
    <source>
        <dbReference type="Pfam" id="PF26168"/>
    </source>
</evidence>
<gene>
    <name evidence="3" type="ORF">TIFTF001_024511</name>
</gene>
<reference evidence="3" key="1">
    <citation type="submission" date="2023-07" db="EMBL/GenBank/DDBJ databases">
        <title>draft genome sequence of fig (Ficus carica).</title>
        <authorList>
            <person name="Takahashi T."/>
            <person name="Nishimura K."/>
        </authorList>
    </citation>
    <scope>NUCLEOTIDE SEQUENCE</scope>
</reference>
<proteinExistence type="inferred from homology"/>
<evidence type="ECO:0000313" key="3">
    <source>
        <dbReference type="EMBL" id="GMN55386.1"/>
    </source>
</evidence>
<dbReference type="EMBL" id="BTGU01000057">
    <property type="protein sequence ID" value="GMN55386.1"/>
    <property type="molecule type" value="Genomic_DNA"/>
</dbReference>
<comment type="caution">
    <text evidence="3">The sequence shown here is derived from an EMBL/GenBank/DDBJ whole genome shotgun (WGS) entry which is preliminary data.</text>
</comment>
<organism evidence="3 4">
    <name type="scientific">Ficus carica</name>
    <name type="common">Common fig</name>
    <dbReference type="NCBI Taxonomy" id="3494"/>
    <lineage>
        <taxon>Eukaryota</taxon>
        <taxon>Viridiplantae</taxon>
        <taxon>Streptophyta</taxon>
        <taxon>Embryophyta</taxon>
        <taxon>Tracheophyta</taxon>
        <taxon>Spermatophyta</taxon>
        <taxon>Magnoliopsida</taxon>
        <taxon>eudicotyledons</taxon>
        <taxon>Gunneridae</taxon>
        <taxon>Pentapetalae</taxon>
        <taxon>rosids</taxon>
        <taxon>fabids</taxon>
        <taxon>Rosales</taxon>
        <taxon>Moraceae</taxon>
        <taxon>Ficeae</taxon>
        <taxon>Ficus</taxon>
    </lineage>
</organism>
<keyword evidence="4" id="KW-1185">Reference proteome</keyword>
<name>A0AA88B0R4_FICCA</name>
<comment type="similarity">
    <text evidence="1">Belongs to the UDP-glycosyltransferase family.</text>
</comment>
<evidence type="ECO:0000313" key="4">
    <source>
        <dbReference type="Proteomes" id="UP001187192"/>
    </source>
</evidence>
<dbReference type="Gramene" id="FCD_00032651-RA">
    <property type="protein sequence ID" value="FCD_00032651-RA:cds"/>
    <property type="gene ID" value="FCD_00032651"/>
</dbReference>
<dbReference type="Proteomes" id="UP001187192">
    <property type="component" value="Unassembled WGS sequence"/>
</dbReference>
<dbReference type="InterPro" id="IPR058980">
    <property type="entry name" value="Glyco_transf_N"/>
</dbReference>
<dbReference type="Pfam" id="PF26168">
    <property type="entry name" value="Glyco_transf_N"/>
    <property type="match status" value="1"/>
</dbReference>
<evidence type="ECO:0000256" key="1">
    <source>
        <dbReference type="ARBA" id="ARBA00009995"/>
    </source>
</evidence>
<dbReference type="AlphaFoldDB" id="A0AA88B0R4"/>
<feature type="domain" description="Glycosyltransferase N-terminal" evidence="2">
    <location>
        <begin position="19"/>
        <end position="122"/>
    </location>
</feature>
<protein>
    <recommendedName>
        <fullName evidence="2">Glycosyltransferase N-terminal domain-containing protein</fullName>
    </recommendedName>
</protein>
<sequence>MKTKTKIAPKKIHHKLWCIPVYYIGSVVHNSQVKSRSKHQHPDSKIHFHDIPIPSLVCPPLNPNAKTKFLEYLIPSFQANAHLRQPISSLLHLLSSMTRRLVIGLVAYAVQDYRALSNAEAY</sequence>